<evidence type="ECO:0000313" key="2">
    <source>
        <dbReference type="Proteomes" id="UP000688947"/>
    </source>
</evidence>
<dbReference type="PANTHER" id="PTHR28037">
    <property type="entry name" value="ALCOHOL O-ACETYLTRANSFERASE 1-RELATED"/>
    <property type="match status" value="1"/>
</dbReference>
<protein>
    <submittedName>
        <fullName evidence="1">Uncharacterized protein</fullName>
    </submittedName>
</protein>
<dbReference type="Proteomes" id="UP000688947">
    <property type="component" value="Unassembled WGS sequence"/>
</dbReference>
<dbReference type="AlphaFoldDB" id="A0A8T1UAD3"/>
<comment type="caution">
    <text evidence="1">The sequence shown here is derived from an EMBL/GenBank/DDBJ whole genome shotgun (WGS) entry which is preliminary data.</text>
</comment>
<name>A0A8T1UAD3_9STRA</name>
<reference evidence="1" key="1">
    <citation type="submission" date="2021-01" db="EMBL/GenBank/DDBJ databases">
        <title>Phytophthora aleatoria, a newly-described species from Pinus radiata is distinct from Phytophthora cactorum isolates based on comparative genomics.</title>
        <authorList>
            <person name="Mcdougal R."/>
            <person name="Panda P."/>
            <person name="Williams N."/>
            <person name="Studholme D.J."/>
        </authorList>
    </citation>
    <scope>NUCLEOTIDE SEQUENCE</scope>
    <source>
        <strain evidence="1">NZFS 3830</strain>
    </source>
</reference>
<gene>
    <name evidence="1" type="ORF">JG687_00010123</name>
</gene>
<feature type="non-terminal residue" evidence="1">
    <location>
        <position position="1"/>
    </location>
</feature>
<organism evidence="1 2">
    <name type="scientific">Phytophthora cactorum</name>
    <dbReference type="NCBI Taxonomy" id="29920"/>
    <lineage>
        <taxon>Eukaryota</taxon>
        <taxon>Sar</taxon>
        <taxon>Stramenopiles</taxon>
        <taxon>Oomycota</taxon>
        <taxon>Peronosporomycetes</taxon>
        <taxon>Peronosporales</taxon>
        <taxon>Peronosporaceae</taxon>
        <taxon>Phytophthora</taxon>
    </lineage>
</organism>
<accession>A0A8T1UAD3</accession>
<sequence>MDEKAEQARLMFFSDHCMSDGYSSMVVLNVILEQVTSLATKTQPAQVQEFPLRPSFYDMWLSKKPLLKALMKGVISMLGKAIYRSELKKFHPVLPARADRHASFAEGDPTSMRKALKKCKDESVTFGGAVVCATLFAFYHAAKAFKFVIDFDYKMRRHVPHPVEEDPVRTYVTFRYSGVACLRRRQPENYSILGPRATSE</sequence>
<proteinExistence type="predicted"/>
<dbReference type="PANTHER" id="PTHR28037:SF1">
    <property type="entry name" value="ALCOHOL O-ACETYLTRANSFERASE 1-RELATED"/>
    <property type="match status" value="1"/>
</dbReference>
<dbReference type="InterPro" id="IPR052058">
    <property type="entry name" value="Alcohol_O-acetyltransferase"/>
</dbReference>
<dbReference type="VEuPathDB" id="FungiDB:PC110_g4701"/>
<dbReference type="VEuPathDB" id="FungiDB:PC110_g4700"/>
<evidence type="ECO:0000313" key="1">
    <source>
        <dbReference type="EMBL" id="KAG6957231.1"/>
    </source>
</evidence>
<dbReference type="OrthoDB" id="122698at2759"/>
<dbReference type="EMBL" id="JAENGZ010000559">
    <property type="protein sequence ID" value="KAG6957231.1"/>
    <property type="molecule type" value="Genomic_DNA"/>
</dbReference>